<sequence>MKETGVRRIIQAGVLEVYGEVAEPFSIWNNRMMGSSKIEGIGIEALESSNLDYT</sequence>
<dbReference type="RefSeq" id="WP_265148848.1">
    <property type="nucleotide sequence ID" value="NZ_AP026069.1"/>
</dbReference>
<dbReference type="Gene3D" id="3.40.50.720">
    <property type="entry name" value="NAD(P)-binding Rossmann-like Domain"/>
    <property type="match status" value="1"/>
</dbReference>
<dbReference type="Pfam" id="PF13460">
    <property type="entry name" value="NAD_binding_10"/>
    <property type="match status" value="1"/>
</dbReference>
<gene>
    <name evidence="2" type="ORF">QHR29_01165</name>
</gene>
<evidence type="ECO:0000259" key="1">
    <source>
        <dbReference type="Pfam" id="PF13460"/>
    </source>
</evidence>
<evidence type="ECO:0000313" key="2">
    <source>
        <dbReference type="EMBL" id="MDH7959087.1"/>
    </source>
</evidence>
<name>A0AA43PCX3_9LACT</name>
<dbReference type="Proteomes" id="UP001157396">
    <property type="component" value="Unassembled WGS sequence"/>
</dbReference>
<dbReference type="InterPro" id="IPR016040">
    <property type="entry name" value="NAD(P)-bd_dom"/>
</dbReference>
<dbReference type="EMBL" id="JARYTV010000001">
    <property type="protein sequence ID" value="MDH7959087.1"/>
    <property type="molecule type" value="Genomic_DNA"/>
</dbReference>
<accession>A0AA43PCX3</accession>
<reference evidence="2" key="1">
    <citation type="submission" date="2023-04" db="EMBL/GenBank/DDBJ databases">
        <title>Genomic analysis of Lactococcus garvieae isolates.</title>
        <authorList>
            <person name="Zhanghang C."/>
        </authorList>
    </citation>
    <scope>NUCLEOTIDE SEQUENCE</scope>
    <source>
        <strain evidence="2">ZB-1</strain>
    </source>
</reference>
<protein>
    <recommendedName>
        <fullName evidence="1">NAD(P)-binding domain-containing protein</fullName>
    </recommendedName>
</protein>
<comment type="caution">
    <text evidence="2">The sequence shown here is derived from an EMBL/GenBank/DDBJ whole genome shotgun (WGS) entry which is preliminary data.</text>
</comment>
<feature type="domain" description="NAD(P)-binding" evidence="1">
    <location>
        <begin position="1"/>
        <end position="54"/>
    </location>
</feature>
<proteinExistence type="predicted"/>
<organism evidence="2 3">
    <name type="scientific">Lactococcus garvieae</name>
    <dbReference type="NCBI Taxonomy" id="1363"/>
    <lineage>
        <taxon>Bacteria</taxon>
        <taxon>Bacillati</taxon>
        <taxon>Bacillota</taxon>
        <taxon>Bacilli</taxon>
        <taxon>Lactobacillales</taxon>
        <taxon>Streptococcaceae</taxon>
        <taxon>Lactococcus</taxon>
    </lineage>
</organism>
<dbReference type="AlphaFoldDB" id="A0AA43PCX3"/>
<evidence type="ECO:0000313" key="3">
    <source>
        <dbReference type="Proteomes" id="UP001157396"/>
    </source>
</evidence>